<reference evidence="1" key="2">
    <citation type="journal article" date="2015" name="Data Brief">
        <title>Shoot transcriptome of the giant reed, Arundo donax.</title>
        <authorList>
            <person name="Barrero R.A."/>
            <person name="Guerrero F.D."/>
            <person name="Moolhuijzen P."/>
            <person name="Goolsby J.A."/>
            <person name="Tidwell J."/>
            <person name="Bellgard S.E."/>
            <person name="Bellgard M.I."/>
        </authorList>
    </citation>
    <scope>NUCLEOTIDE SEQUENCE</scope>
    <source>
        <tissue evidence="1">Shoot tissue taken approximately 20 cm above the soil surface</tissue>
    </source>
</reference>
<name>A0A0A8ZNI3_ARUDO</name>
<sequence length="41" mass="4901">MRASILDHSRLMWWRWYKATTCAEEMLRAGIVEAHGIFSYI</sequence>
<accession>A0A0A8ZNI3</accession>
<proteinExistence type="predicted"/>
<organism evidence="1">
    <name type="scientific">Arundo donax</name>
    <name type="common">Giant reed</name>
    <name type="synonym">Donax arundinaceus</name>
    <dbReference type="NCBI Taxonomy" id="35708"/>
    <lineage>
        <taxon>Eukaryota</taxon>
        <taxon>Viridiplantae</taxon>
        <taxon>Streptophyta</taxon>
        <taxon>Embryophyta</taxon>
        <taxon>Tracheophyta</taxon>
        <taxon>Spermatophyta</taxon>
        <taxon>Magnoliopsida</taxon>
        <taxon>Liliopsida</taxon>
        <taxon>Poales</taxon>
        <taxon>Poaceae</taxon>
        <taxon>PACMAD clade</taxon>
        <taxon>Arundinoideae</taxon>
        <taxon>Arundineae</taxon>
        <taxon>Arundo</taxon>
    </lineage>
</organism>
<dbReference type="AlphaFoldDB" id="A0A0A8ZNI3"/>
<protein>
    <submittedName>
        <fullName evidence="1">Uncharacterized protein</fullName>
    </submittedName>
</protein>
<dbReference type="EMBL" id="GBRH01256931">
    <property type="protein sequence ID" value="JAD40964.1"/>
    <property type="molecule type" value="Transcribed_RNA"/>
</dbReference>
<reference evidence="1" key="1">
    <citation type="submission" date="2014-09" db="EMBL/GenBank/DDBJ databases">
        <authorList>
            <person name="Magalhaes I.L.F."/>
            <person name="Oliveira U."/>
            <person name="Santos F.R."/>
            <person name="Vidigal T.H.D.A."/>
            <person name="Brescovit A.D."/>
            <person name="Santos A.J."/>
        </authorList>
    </citation>
    <scope>NUCLEOTIDE SEQUENCE</scope>
    <source>
        <tissue evidence="1">Shoot tissue taken approximately 20 cm above the soil surface</tissue>
    </source>
</reference>
<evidence type="ECO:0000313" key="1">
    <source>
        <dbReference type="EMBL" id="JAD40964.1"/>
    </source>
</evidence>